<dbReference type="EMBL" id="JX262387">
    <property type="protein sequence ID" value="AFU65908.1"/>
    <property type="molecule type" value="Genomic_DNA"/>
</dbReference>
<accession>K4I7W8</accession>
<dbReference type="Pfam" id="PF00550">
    <property type="entry name" value="PP-binding"/>
    <property type="match status" value="1"/>
</dbReference>
<proteinExistence type="predicted"/>
<feature type="domain" description="Carrier" evidence="3">
    <location>
        <begin position="6"/>
        <end position="84"/>
    </location>
</feature>
<gene>
    <name evidence="4" type="primary">dacC</name>
</gene>
<evidence type="ECO:0000313" key="4">
    <source>
        <dbReference type="EMBL" id="AFU65908.1"/>
    </source>
</evidence>
<dbReference type="SUPFAM" id="SSF47336">
    <property type="entry name" value="ACP-like"/>
    <property type="match status" value="1"/>
</dbReference>
<dbReference type="InterPro" id="IPR006162">
    <property type="entry name" value="Ppantetheine_attach_site"/>
</dbReference>
<dbReference type="InterPro" id="IPR009081">
    <property type="entry name" value="PP-bd_ACP"/>
</dbReference>
<sequence>MVTMAQFSIDQLIELLRDSAGEDEAVDLAGDVLDVPFDQLGYDSLALLNTVSRIERDNGIHLSDSVVTDAKTPRLLLDEVNARLGRRA</sequence>
<evidence type="ECO:0000256" key="2">
    <source>
        <dbReference type="ARBA" id="ARBA00022553"/>
    </source>
</evidence>
<dbReference type="PROSITE" id="PS00012">
    <property type="entry name" value="PHOSPHOPANTETHEINE"/>
    <property type="match status" value="1"/>
</dbReference>
<evidence type="ECO:0000256" key="1">
    <source>
        <dbReference type="ARBA" id="ARBA00022450"/>
    </source>
</evidence>
<evidence type="ECO:0000259" key="3">
    <source>
        <dbReference type="PROSITE" id="PS50075"/>
    </source>
</evidence>
<name>K4I7W8_9ACTN</name>
<dbReference type="InterPro" id="IPR036736">
    <property type="entry name" value="ACP-like_sf"/>
</dbReference>
<keyword evidence="1" id="KW-0596">Phosphopantetheine</keyword>
<keyword evidence="2" id="KW-0597">Phosphoprotein</keyword>
<dbReference type="Gene3D" id="1.10.1200.10">
    <property type="entry name" value="ACP-like"/>
    <property type="match status" value="1"/>
</dbReference>
<dbReference type="PROSITE" id="PS50075">
    <property type="entry name" value="CARRIER"/>
    <property type="match status" value="1"/>
</dbReference>
<reference evidence="4" key="1">
    <citation type="journal article" date="2012" name="Angew. Chem. Int. Ed. Engl.">
        <title>Heterologous Expression and Manipulation of Three Tetracycline Biosynthetic Pathways.</title>
        <authorList>
            <person name="Wang P."/>
            <person name="Kim W."/>
            <person name="Pickens L.B."/>
            <person name="Gao X."/>
            <person name="Tang Y."/>
        </authorList>
    </citation>
    <scope>NUCLEOTIDE SEQUENCE</scope>
    <source>
        <strain evidence="4">SC14051</strain>
    </source>
</reference>
<dbReference type="AlphaFoldDB" id="K4I7W8"/>
<organism evidence="4">
    <name type="scientific">Dactylosporangium sp. SC14051</name>
    <dbReference type="NCBI Taxonomy" id="1239282"/>
    <lineage>
        <taxon>Bacteria</taxon>
        <taxon>Bacillati</taxon>
        <taxon>Actinomycetota</taxon>
        <taxon>Actinomycetes</taxon>
        <taxon>Micromonosporales</taxon>
        <taxon>Micromonosporaceae</taxon>
        <taxon>Dactylosporangium</taxon>
    </lineage>
</organism>
<protein>
    <submittedName>
        <fullName evidence="4">DacC</fullName>
    </submittedName>
</protein>